<proteinExistence type="predicted"/>
<protein>
    <submittedName>
        <fullName evidence="1">Uncharacterized protein</fullName>
    </submittedName>
</protein>
<comment type="caution">
    <text evidence="1">The sequence shown here is derived from an EMBL/GenBank/DDBJ whole genome shotgun (WGS) entry which is preliminary data.</text>
</comment>
<evidence type="ECO:0000313" key="1">
    <source>
        <dbReference type="EMBL" id="KAK3850766.1"/>
    </source>
</evidence>
<sequence length="175" mass="19623">MSYYTLERYDNCKVGAGQRYHSSNTIITKSEVRCNQRCHSSKGRRRVRVLGGESGLGSVGVDVLSYLVVIGVLSVNTNSDEQWNLIKPNNCDKNIEYDNYATGKWIIIVDARSLFFPFKPHTAPPRVSSLHFHASFLHFHTSSTCVTVCVRHLLGQNVDPTETKQGPGQEMEVCC</sequence>
<keyword evidence="2" id="KW-1185">Reference proteome</keyword>
<organism evidence="1 2">
    <name type="scientific">Petrolisthes cinctipes</name>
    <name type="common">Flat porcelain crab</name>
    <dbReference type="NCBI Taxonomy" id="88211"/>
    <lineage>
        <taxon>Eukaryota</taxon>
        <taxon>Metazoa</taxon>
        <taxon>Ecdysozoa</taxon>
        <taxon>Arthropoda</taxon>
        <taxon>Crustacea</taxon>
        <taxon>Multicrustacea</taxon>
        <taxon>Malacostraca</taxon>
        <taxon>Eumalacostraca</taxon>
        <taxon>Eucarida</taxon>
        <taxon>Decapoda</taxon>
        <taxon>Pleocyemata</taxon>
        <taxon>Anomura</taxon>
        <taxon>Galatheoidea</taxon>
        <taxon>Porcellanidae</taxon>
        <taxon>Petrolisthes</taxon>
    </lineage>
</organism>
<dbReference type="Proteomes" id="UP001286313">
    <property type="component" value="Unassembled WGS sequence"/>
</dbReference>
<dbReference type="EMBL" id="JAWQEG010008210">
    <property type="protein sequence ID" value="KAK3850766.1"/>
    <property type="molecule type" value="Genomic_DNA"/>
</dbReference>
<evidence type="ECO:0000313" key="2">
    <source>
        <dbReference type="Proteomes" id="UP001286313"/>
    </source>
</evidence>
<gene>
    <name evidence="1" type="ORF">Pcinc_042543</name>
</gene>
<dbReference type="AlphaFoldDB" id="A0AAE1EIQ0"/>
<name>A0AAE1EIQ0_PETCI</name>
<reference evidence="1" key="1">
    <citation type="submission" date="2023-10" db="EMBL/GenBank/DDBJ databases">
        <title>Genome assemblies of two species of porcelain crab, Petrolisthes cinctipes and Petrolisthes manimaculis (Anomura: Porcellanidae).</title>
        <authorList>
            <person name="Angst P."/>
        </authorList>
    </citation>
    <scope>NUCLEOTIDE SEQUENCE</scope>
    <source>
        <strain evidence="1">PB745_01</strain>
        <tissue evidence="1">Gill</tissue>
    </source>
</reference>
<accession>A0AAE1EIQ0</accession>